<keyword evidence="1 2" id="KW-0129">CBS domain</keyword>
<keyword evidence="3" id="KW-0479">Metal-binding</keyword>
<dbReference type="InterPro" id="IPR046342">
    <property type="entry name" value="CBS_dom_sf"/>
</dbReference>
<sequence>MDAEVTIRDMMTREYVGVSESDSVLGAVQLMQTEDVGCVVVLRGREPVGIMTESDVLDLVADEGDPAETTVADVMTSPVVSMRADRSLADAAGVMAQQGIRRLVVTRDDEMVGLLTERDVISASASPSSITSAPDPGVDAELVGTMETNGGDTEYEGQSICEVCGKLTRELANVNGQLVCIDCREY</sequence>
<dbReference type="PANTHER" id="PTHR43080">
    <property type="entry name" value="CBS DOMAIN-CONTAINING PROTEIN CBSX3, MITOCHONDRIAL"/>
    <property type="match status" value="1"/>
</dbReference>
<keyword evidence="7" id="KW-1185">Reference proteome</keyword>
<feature type="binding site" evidence="3">
    <location>
        <position position="180"/>
    </location>
    <ligand>
        <name>Fe cation</name>
        <dbReference type="ChEBI" id="CHEBI:24875"/>
    </ligand>
</feature>
<dbReference type="AlphaFoldDB" id="A0AAV3UDJ1"/>
<keyword evidence="3" id="KW-0862">Zinc</keyword>
<feature type="binding site" evidence="3">
    <location>
        <position position="164"/>
    </location>
    <ligand>
        <name>Zn(2+)</name>
        <dbReference type="ChEBI" id="CHEBI:29105"/>
    </ligand>
</feature>
<dbReference type="PANTHER" id="PTHR43080:SF2">
    <property type="entry name" value="CBS DOMAIN-CONTAINING PROTEIN"/>
    <property type="match status" value="1"/>
</dbReference>
<gene>
    <name evidence="6" type="ORF">GCM10025751_09180</name>
</gene>
<feature type="binding site" evidence="3">
    <location>
        <position position="161"/>
    </location>
    <ligand>
        <name>Zn(2+)</name>
        <dbReference type="ChEBI" id="CHEBI:29105"/>
    </ligand>
</feature>
<evidence type="ECO:0000259" key="5">
    <source>
        <dbReference type="PROSITE" id="PS51901"/>
    </source>
</evidence>
<evidence type="ECO:0000256" key="3">
    <source>
        <dbReference type="PROSITE-ProRule" id="PRU01249"/>
    </source>
</evidence>
<organism evidence="6 7">
    <name type="scientific">Haladaptatus pallidirubidus</name>
    <dbReference type="NCBI Taxonomy" id="1008152"/>
    <lineage>
        <taxon>Archaea</taxon>
        <taxon>Methanobacteriati</taxon>
        <taxon>Methanobacteriota</taxon>
        <taxon>Stenosarchaea group</taxon>
        <taxon>Halobacteria</taxon>
        <taxon>Halobacteriales</taxon>
        <taxon>Haladaptataceae</taxon>
        <taxon>Haladaptatus</taxon>
    </lineage>
</organism>
<dbReference type="SMART" id="SM00116">
    <property type="entry name" value="CBS"/>
    <property type="match status" value="2"/>
</dbReference>
<feature type="domain" description="CBS" evidence="4">
    <location>
        <begin position="75"/>
        <end position="130"/>
    </location>
</feature>
<dbReference type="Gene3D" id="3.10.580.10">
    <property type="entry name" value="CBS-domain"/>
    <property type="match status" value="1"/>
</dbReference>
<feature type="binding site" evidence="3">
    <location>
        <position position="164"/>
    </location>
    <ligand>
        <name>Fe cation</name>
        <dbReference type="ChEBI" id="CHEBI:24875"/>
    </ligand>
</feature>
<evidence type="ECO:0000313" key="6">
    <source>
        <dbReference type="EMBL" id="GAA5043832.1"/>
    </source>
</evidence>
<dbReference type="InterPro" id="IPR000644">
    <property type="entry name" value="CBS_dom"/>
</dbReference>
<keyword evidence="3" id="KW-0408">Iron</keyword>
<dbReference type="Pfam" id="PF00571">
    <property type="entry name" value="CBS"/>
    <property type="match status" value="2"/>
</dbReference>
<dbReference type="PROSITE" id="PS51901">
    <property type="entry name" value="ACP_MB"/>
    <property type="match status" value="1"/>
</dbReference>
<feature type="domain" description="ACP-type MB" evidence="5">
    <location>
        <begin position="156"/>
        <end position="186"/>
    </location>
</feature>
<evidence type="ECO:0000313" key="7">
    <source>
        <dbReference type="Proteomes" id="UP001501729"/>
    </source>
</evidence>
<dbReference type="GeneID" id="68611472"/>
<comment type="caution">
    <text evidence="6">The sequence shown here is derived from an EMBL/GenBank/DDBJ whole genome shotgun (WGS) entry which is preliminary data.</text>
</comment>
<evidence type="ECO:0000256" key="1">
    <source>
        <dbReference type="ARBA" id="ARBA00023122"/>
    </source>
</evidence>
<dbReference type="InterPro" id="IPR051257">
    <property type="entry name" value="Diverse_CBS-Domain"/>
</dbReference>
<dbReference type="GO" id="GO:0046872">
    <property type="term" value="F:metal ion binding"/>
    <property type="evidence" value="ECO:0007669"/>
    <property type="project" value="UniProtKB-KW"/>
</dbReference>
<accession>A0AAV3UDJ1</accession>
<feature type="binding site" evidence="3">
    <location>
        <position position="180"/>
    </location>
    <ligand>
        <name>Zn(2+)</name>
        <dbReference type="ChEBI" id="CHEBI:29105"/>
    </ligand>
</feature>
<dbReference type="SUPFAM" id="SSF54631">
    <property type="entry name" value="CBS-domain pair"/>
    <property type="match status" value="1"/>
</dbReference>
<proteinExistence type="predicted"/>
<dbReference type="EMBL" id="BAABKX010000001">
    <property type="protein sequence ID" value="GAA5043832.1"/>
    <property type="molecule type" value="Genomic_DNA"/>
</dbReference>
<dbReference type="PROSITE" id="PS51371">
    <property type="entry name" value="CBS"/>
    <property type="match status" value="2"/>
</dbReference>
<dbReference type="Proteomes" id="UP001501729">
    <property type="component" value="Unassembled WGS sequence"/>
</dbReference>
<evidence type="ECO:0000256" key="2">
    <source>
        <dbReference type="PROSITE-ProRule" id="PRU00703"/>
    </source>
</evidence>
<feature type="binding site" evidence="3">
    <location>
        <position position="183"/>
    </location>
    <ligand>
        <name>Fe cation</name>
        <dbReference type="ChEBI" id="CHEBI:24875"/>
    </ligand>
</feature>
<dbReference type="InterPro" id="IPR044065">
    <property type="entry name" value="ACP_MB"/>
</dbReference>
<feature type="domain" description="CBS" evidence="4">
    <location>
        <begin position="11"/>
        <end position="68"/>
    </location>
</feature>
<evidence type="ECO:0000259" key="4">
    <source>
        <dbReference type="PROSITE" id="PS51371"/>
    </source>
</evidence>
<dbReference type="RefSeq" id="WP_227775703.1">
    <property type="nucleotide sequence ID" value="NZ_BAABKX010000001.1"/>
</dbReference>
<protein>
    <submittedName>
        <fullName evidence="6">CBS domain-containing protein</fullName>
    </submittedName>
</protein>
<feature type="binding site" evidence="3">
    <location>
        <position position="161"/>
    </location>
    <ligand>
        <name>Fe cation</name>
        <dbReference type="ChEBI" id="CHEBI:24875"/>
    </ligand>
</feature>
<name>A0AAV3UDJ1_9EURY</name>
<reference evidence="6 7" key="1">
    <citation type="journal article" date="2019" name="Int. J. Syst. Evol. Microbiol.">
        <title>The Global Catalogue of Microorganisms (GCM) 10K type strain sequencing project: providing services to taxonomists for standard genome sequencing and annotation.</title>
        <authorList>
            <consortium name="The Broad Institute Genomics Platform"/>
            <consortium name="The Broad Institute Genome Sequencing Center for Infectious Disease"/>
            <person name="Wu L."/>
            <person name="Ma J."/>
        </authorList>
    </citation>
    <scope>NUCLEOTIDE SEQUENCE [LARGE SCALE GENOMIC DNA]</scope>
    <source>
        <strain evidence="6 7">JCM 17504</strain>
    </source>
</reference>
<feature type="binding site" evidence="3">
    <location>
        <position position="183"/>
    </location>
    <ligand>
        <name>Zn(2+)</name>
        <dbReference type="ChEBI" id="CHEBI:29105"/>
    </ligand>
</feature>